<accession>A0ABV0GNL2</accession>
<dbReference type="PANTHER" id="PTHR37315:SF1">
    <property type="entry name" value="UPF0311 PROTEIN BLR7842"/>
    <property type="match status" value="1"/>
</dbReference>
<proteinExistence type="inferred from homology"/>
<gene>
    <name evidence="2" type="ORF">V3C41_02985</name>
</gene>
<dbReference type="InterPro" id="IPR020915">
    <property type="entry name" value="UPF0311"/>
</dbReference>
<evidence type="ECO:0000313" key="3">
    <source>
        <dbReference type="Proteomes" id="UP001448614"/>
    </source>
</evidence>
<dbReference type="RefSeq" id="WP_347781809.1">
    <property type="nucleotide sequence ID" value="NZ_JBBMFV010000004.1"/>
</dbReference>
<reference evidence="2 3" key="1">
    <citation type="journal article" date="2024" name="Appl. Microbiol. Biotechnol.">
        <title>Biosynthetic gene clusters with biotechnological applications in novel Antarctic isolates from Actinomycetota.</title>
        <authorList>
            <person name="Bruna P."/>
            <person name="Nunez-Montero K."/>
            <person name="Contreras M.J."/>
            <person name="Leal K."/>
            <person name="Garcia M."/>
            <person name="Abanto M."/>
            <person name="Barrientos L."/>
        </authorList>
    </citation>
    <scope>NUCLEOTIDE SEQUENCE [LARGE SCALE GENOMIC DNA]</scope>
    <source>
        <strain evidence="2 3">Se16.17</strain>
    </source>
</reference>
<dbReference type="HAMAP" id="MF_00775">
    <property type="entry name" value="UPF0311"/>
    <property type="match status" value="1"/>
</dbReference>
<dbReference type="PANTHER" id="PTHR37315">
    <property type="entry name" value="UPF0311 PROTEIN BLR7842"/>
    <property type="match status" value="1"/>
</dbReference>
<dbReference type="Pfam" id="PF11578">
    <property type="entry name" value="DUF3237"/>
    <property type="match status" value="1"/>
</dbReference>
<comment type="similarity">
    <text evidence="1">Belongs to the UPF0311 family.</text>
</comment>
<name>A0ABV0GNL2_PAENI</name>
<dbReference type="Gene3D" id="2.40.160.20">
    <property type="match status" value="1"/>
</dbReference>
<evidence type="ECO:0000256" key="1">
    <source>
        <dbReference type="HAMAP-Rule" id="MF_00775"/>
    </source>
</evidence>
<sequence>MTGLPEAPALTFLATLNVKVGPALDVGMTPEGQRRVIPIVGGTVSGPRLQGKVLPAGADYQVQRDAGLTELDARYVVELEDGAMVYVHNQALRSGAAEDLDRLNSGEDVDPALIYFRCTPRFSTAAPELAWLNRVVTLGTGRRRPGSVEIDVFTVG</sequence>
<organism evidence="2 3">
    <name type="scientific">Paenarthrobacter nicotinovorans</name>
    <name type="common">Arthrobacter nicotinovorans</name>
    <dbReference type="NCBI Taxonomy" id="29320"/>
    <lineage>
        <taxon>Bacteria</taxon>
        <taxon>Bacillati</taxon>
        <taxon>Actinomycetota</taxon>
        <taxon>Actinomycetes</taxon>
        <taxon>Micrococcales</taxon>
        <taxon>Micrococcaceae</taxon>
        <taxon>Paenarthrobacter</taxon>
    </lineage>
</organism>
<evidence type="ECO:0000313" key="2">
    <source>
        <dbReference type="EMBL" id="MEO3940034.1"/>
    </source>
</evidence>
<dbReference type="EMBL" id="JBBMFV010000004">
    <property type="protein sequence ID" value="MEO3940034.1"/>
    <property type="molecule type" value="Genomic_DNA"/>
</dbReference>
<protein>
    <recommendedName>
        <fullName evidence="1">UPF0311 protein V3C41_02985</fullName>
    </recommendedName>
</protein>
<dbReference type="Proteomes" id="UP001448614">
    <property type="component" value="Unassembled WGS sequence"/>
</dbReference>
<keyword evidence="3" id="KW-1185">Reference proteome</keyword>
<comment type="caution">
    <text evidence="2">The sequence shown here is derived from an EMBL/GenBank/DDBJ whole genome shotgun (WGS) entry which is preliminary data.</text>
</comment>